<reference evidence="7" key="1">
    <citation type="submission" date="2016-11" db="EMBL/GenBank/DDBJ databases">
        <authorList>
            <person name="Varghese N."/>
            <person name="Submissions S."/>
        </authorList>
    </citation>
    <scope>NUCLEOTIDE SEQUENCE [LARGE SCALE GENOMIC DNA]</scope>
    <source>
        <strain evidence="7">DSM 26134</strain>
    </source>
</reference>
<evidence type="ECO:0000313" key="7">
    <source>
        <dbReference type="Proteomes" id="UP000184474"/>
    </source>
</evidence>
<evidence type="ECO:0000256" key="4">
    <source>
        <dbReference type="ARBA" id="ARBA00023136"/>
    </source>
</evidence>
<protein>
    <submittedName>
        <fullName evidence="6">Membrane protein involved in the export of O-antigen and teichoic acid</fullName>
    </submittedName>
</protein>
<dbReference type="STRING" id="156994.SAMN04488028_102419"/>
<gene>
    <name evidence="6" type="ORF">SAMN04488028_102419</name>
</gene>
<evidence type="ECO:0000313" key="6">
    <source>
        <dbReference type="EMBL" id="SHJ99471.1"/>
    </source>
</evidence>
<keyword evidence="7" id="KW-1185">Reference proteome</keyword>
<dbReference type="PANTHER" id="PTHR43424">
    <property type="entry name" value="LOCUS PUTATIVE PROTEIN 1-RELATED"/>
    <property type="match status" value="1"/>
</dbReference>
<feature type="transmembrane region" description="Helical" evidence="5">
    <location>
        <begin position="342"/>
        <end position="364"/>
    </location>
</feature>
<proteinExistence type="predicted"/>
<feature type="transmembrane region" description="Helical" evidence="5">
    <location>
        <begin position="397"/>
        <end position="418"/>
    </location>
</feature>
<dbReference type="InterPro" id="IPR052556">
    <property type="entry name" value="PolySynth_Transporter"/>
</dbReference>
<dbReference type="Proteomes" id="UP000184474">
    <property type="component" value="Unassembled WGS sequence"/>
</dbReference>
<dbReference type="EMBL" id="FRAA01000002">
    <property type="protein sequence ID" value="SHJ99471.1"/>
    <property type="molecule type" value="Genomic_DNA"/>
</dbReference>
<dbReference type="GO" id="GO:0016020">
    <property type="term" value="C:membrane"/>
    <property type="evidence" value="ECO:0007669"/>
    <property type="project" value="UniProtKB-SubCell"/>
</dbReference>
<keyword evidence="3 5" id="KW-1133">Transmembrane helix</keyword>
<feature type="transmembrane region" description="Helical" evidence="5">
    <location>
        <begin position="302"/>
        <end position="322"/>
    </location>
</feature>
<evidence type="ECO:0000256" key="3">
    <source>
        <dbReference type="ARBA" id="ARBA00022989"/>
    </source>
</evidence>
<keyword evidence="2 5" id="KW-0812">Transmembrane</keyword>
<dbReference type="RefSeq" id="WP_073121402.1">
    <property type="nucleotide sequence ID" value="NZ_FRAA01000002.1"/>
</dbReference>
<feature type="transmembrane region" description="Helical" evidence="5">
    <location>
        <begin position="157"/>
        <end position="177"/>
    </location>
</feature>
<feature type="transmembrane region" description="Helical" evidence="5">
    <location>
        <begin position="94"/>
        <end position="119"/>
    </location>
</feature>
<feature type="transmembrane region" description="Helical" evidence="5">
    <location>
        <begin position="183"/>
        <end position="205"/>
    </location>
</feature>
<dbReference type="InterPro" id="IPR002797">
    <property type="entry name" value="Polysacc_synth"/>
</dbReference>
<organism evidence="6 7">
    <name type="scientific">Reichenbachiella agariperforans</name>
    <dbReference type="NCBI Taxonomy" id="156994"/>
    <lineage>
        <taxon>Bacteria</taxon>
        <taxon>Pseudomonadati</taxon>
        <taxon>Bacteroidota</taxon>
        <taxon>Cytophagia</taxon>
        <taxon>Cytophagales</taxon>
        <taxon>Reichenbachiellaceae</taxon>
        <taxon>Reichenbachiella</taxon>
    </lineage>
</organism>
<dbReference type="Pfam" id="PF01943">
    <property type="entry name" value="Polysacc_synt"/>
    <property type="match status" value="1"/>
</dbReference>
<dbReference type="PANTHER" id="PTHR43424:SF1">
    <property type="entry name" value="LOCUS PUTATIVE PROTEIN 1-RELATED"/>
    <property type="match status" value="1"/>
</dbReference>
<evidence type="ECO:0000256" key="2">
    <source>
        <dbReference type="ARBA" id="ARBA00022692"/>
    </source>
</evidence>
<comment type="subcellular location">
    <subcellularLocation>
        <location evidence="1">Membrane</location>
        <topology evidence="1">Multi-pass membrane protein</topology>
    </subcellularLocation>
</comment>
<evidence type="ECO:0000256" key="1">
    <source>
        <dbReference type="ARBA" id="ARBA00004141"/>
    </source>
</evidence>
<name>A0A1M6NUZ3_REIAG</name>
<dbReference type="AlphaFoldDB" id="A0A1M6NUZ3"/>
<sequence>MFNNFKEIIFQKLPAEGIKKYFFNTSWLLLEKLLRIISSVLVGVWVARYLGPEDYGFFNYSQSLVLIFGTFATLGMDRVITKHLIENPEDKNRYLGTAFIIKLVSSFSVVLILYIFLLLSNKDSFEILFVFIISSSLIFQSFNVIDLFFQSTIQNKYILIANIVSLVTSSFVKFWLVVSNAPLISFSFTIALDTFILVLTFLYLYEKSGNRVKEWEFDWRIGKGLIVQSWPLILAAALNTLYMRIDQVMIQSISGNREVGLYSSAIKLSEVWYSMGIVICNSVFPSIINSKKVSKDFYYKRLSFLFILLNGLSFVFALGMLFSSHYLIELLFGVDYMDAAVILRIHAFSSIFVFQGIASGRWLIAEGWNKYDLYRNLIGVAINVSLNFYFIPIYGGIGAAFTSLASYFVAFFLIDLISSRSRRLFWIKLKSFLFIK</sequence>
<feature type="transmembrane region" description="Helical" evidence="5">
    <location>
        <begin position="373"/>
        <end position="391"/>
    </location>
</feature>
<dbReference type="CDD" id="cd13128">
    <property type="entry name" value="MATE_Wzx_like"/>
    <property type="match status" value="1"/>
</dbReference>
<accession>A0A1M6NUZ3</accession>
<feature type="transmembrane region" description="Helical" evidence="5">
    <location>
        <begin position="125"/>
        <end position="145"/>
    </location>
</feature>
<feature type="transmembrane region" description="Helical" evidence="5">
    <location>
        <begin position="225"/>
        <end position="245"/>
    </location>
</feature>
<feature type="transmembrane region" description="Helical" evidence="5">
    <location>
        <begin position="57"/>
        <end position="74"/>
    </location>
</feature>
<keyword evidence="4 5" id="KW-0472">Membrane</keyword>
<evidence type="ECO:0000256" key="5">
    <source>
        <dbReference type="SAM" id="Phobius"/>
    </source>
</evidence>
<feature type="transmembrane region" description="Helical" evidence="5">
    <location>
        <begin position="271"/>
        <end position="290"/>
    </location>
</feature>